<sequence length="87" mass="9904">MNMIENPDQAKRLARAIISDVAMYNTEKVESGIKNDNIFDVLREELEEGRQHFFSRVSPEVGPEGIFDIAVVDVLIKRAGKIESNIW</sequence>
<protein>
    <submittedName>
        <fullName evidence="1">Uncharacterized protein</fullName>
    </submittedName>
</protein>
<dbReference type="Proteomes" id="UP000324298">
    <property type="component" value="Unassembled WGS sequence"/>
</dbReference>
<name>A0A5A9XF82_9BACT</name>
<dbReference type="AlphaFoldDB" id="A0A5A9XF82"/>
<dbReference type="RefSeq" id="WP_149307647.1">
    <property type="nucleotide sequence ID" value="NZ_SRSD01000006.1"/>
</dbReference>
<dbReference type="EMBL" id="SRSD01000006">
    <property type="protein sequence ID" value="KAA0891283.1"/>
    <property type="molecule type" value="Genomic_DNA"/>
</dbReference>
<evidence type="ECO:0000313" key="1">
    <source>
        <dbReference type="EMBL" id="KAA0891283.1"/>
    </source>
</evidence>
<keyword evidence="2" id="KW-1185">Reference proteome</keyword>
<organism evidence="1 2">
    <name type="scientific">Oryzomonas rubra</name>
    <dbReference type="NCBI Taxonomy" id="2509454"/>
    <lineage>
        <taxon>Bacteria</taxon>
        <taxon>Pseudomonadati</taxon>
        <taxon>Thermodesulfobacteriota</taxon>
        <taxon>Desulfuromonadia</taxon>
        <taxon>Geobacterales</taxon>
        <taxon>Geobacteraceae</taxon>
        <taxon>Oryzomonas</taxon>
    </lineage>
</organism>
<accession>A0A5A9XF82</accession>
<gene>
    <name evidence="1" type="ORF">ET418_10900</name>
</gene>
<dbReference type="OrthoDB" id="5402300at2"/>
<evidence type="ECO:0000313" key="2">
    <source>
        <dbReference type="Proteomes" id="UP000324298"/>
    </source>
</evidence>
<reference evidence="1 2" key="1">
    <citation type="submission" date="2019-04" db="EMBL/GenBank/DDBJ databases">
        <title>Geobacter ruber sp. nov., ferric-reducing bacteria isolated from paddy soil.</title>
        <authorList>
            <person name="Xu Z."/>
            <person name="Masuda Y."/>
            <person name="Itoh H."/>
            <person name="Senoo K."/>
        </authorList>
    </citation>
    <scope>NUCLEOTIDE SEQUENCE [LARGE SCALE GENOMIC DNA]</scope>
    <source>
        <strain evidence="1 2">Red88</strain>
    </source>
</reference>
<proteinExistence type="predicted"/>
<comment type="caution">
    <text evidence="1">The sequence shown here is derived from an EMBL/GenBank/DDBJ whole genome shotgun (WGS) entry which is preliminary data.</text>
</comment>